<dbReference type="Pfam" id="PF04072">
    <property type="entry name" value="LCM"/>
    <property type="match status" value="1"/>
</dbReference>
<gene>
    <name evidence="5" type="ORF">LMG27198_26720</name>
</gene>
<dbReference type="AlphaFoldDB" id="A0A9W6LSH0"/>
<dbReference type="PANTHER" id="PTHR43619">
    <property type="entry name" value="S-ADENOSYL-L-METHIONINE-DEPENDENT METHYLTRANSFERASE YKTD-RELATED"/>
    <property type="match status" value="1"/>
</dbReference>
<keyword evidence="6" id="KW-1185">Reference proteome</keyword>
<dbReference type="InterPro" id="IPR007213">
    <property type="entry name" value="Ppm1/Ppm2/Tcmp"/>
</dbReference>
<dbReference type="EC" id="2.1.1.-" evidence="4"/>
<dbReference type="GO" id="GO:0032259">
    <property type="term" value="P:methylation"/>
    <property type="evidence" value="ECO:0007669"/>
    <property type="project" value="UniProtKB-KW"/>
</dbReference>
<dbReference type="PANTHER" id="PTHR43619:SF2">
    <property type="entry name" value="S-ADENOSYL-L-METHIONINE-DEPENDENT METHYLTRANSFERASES SUPERFAMILY PROTEIN"/>
    <property type="match status" value="1"/>
</dbReference>
<accession>A0A9W6LSH0</accession>
<dbReference type="EMBL" id="BSEC01000001">
    <property type="protein sequence ID" value="GLI93680.1"/>
    <property type="molecule type" value="Genomic_DNA"/>
</dbReference>
<comment type="function">
    <text evidence="4">Exhibits S-adenosyl-L-methionine-dependent methyltransferase activity.</text>
</comment>
<sequence>MEAGSRPSSTAEAAAAIRAVESLLPADERLFEDPFAEYFLKPWQRRIIGACRKNRTLREMVVRAVDLIYPGVPADFIVRTKYLDDQIRSSIDTKKVDRLVIIGAGYDTRALRLIDAAGLTVTEIDHPATQSHKRRVIERLARAAAHIEWVPYDLSKFAGGANAPLDLFDGKERVIWLLEGIVGYLPGGSVRALLKWIAARSAPGSTLLITYVHRSWIDGSATDLSAQRIMRSLARRGEPFVSGFSPQSLREECDRIGIQIQEDISEAECAKRYPAFRDRRLHLLTGFRLARGEIL</sequence>
<dbReference type="InterPro" id="IPR029063">
    <property type="entry name" value="SAM-dependent_MTases_sf"/>
</dbReference>
<dbReference type="Proteomes" id="UP001144323">
    <property type="component" value="Unassembled WGS sequence"/>
</dbReference>
<reference evidence="5" key="1">
    <citation type="journal article" date="2023" name="Int. J. Syst. Evol. Microbiol.">
        <title>Methylocystis iwaonis sp. nov., a type II methane-oxidizing bacterium from surface soil of a rice paddy field in Japan, and emended description of the genus Methylocystis (ex Whittenbury et al. 1970) Bowman et al. 1993.</title>
        <authorList>
            <person name="Kaise H."/>
            <person name="Sawadogo J.B."/>
            <person name="Alam M.S."/>
            <person name="Ueno C."/>
            <person name="Dianou D."/>
            <person name="Shinjo R."/>
            <person name="Asakawa S."/>
        </authorList>
    </citation>
    <scope>NUCLEOTIDE SEQUENCE</scope>
    <source>
        <strain evidence="5">LMG27198</strain>
    </source>
</reference>
<keyword evidence="3" id="KW-0808">Transferase</keyword>
<evidence type="ECO:0000313" key="5">
    <source>
        <dbReference type="EMBL" id="GLI93680.1"/>
    </source>
</evidence>
<name>A0A9W6LSH0_9HYPH</name>
<dbReference type="InterPro" id="IPR011610">
    <property type="entry name" value="SAM_mthyl_Trfase_ML2640-like"/>
</dbReference>
<dbReference type="NCBIfam" id="TIGR00027">
    <property type="entry name" value="mthyl_TIGR00027"/>
    <property type="match status" value="1"/>
</dbReference>
<keyword evidence="4" id="KW-0949">S-adenosyl-L-methionine</keyword>
<comment type="caution">
    <text evidence="5">The sequence shown here is derived from an EMBL/GenBank/DDBJ whole genome shotgun (WGS) entry which is preliminary data.</text>
</comment>
<dbReference type="GO" id="GO:0008168">
    <property type="term" value="F:methyltransferase activity"/>
    <property type="evidence" value="ECO:0007669"/>
    <property type="project" value="UniProtKB-UniRule"/>
</dbReference>
<keyword evidence="2 4" id="KW-0489">Methyltransferase</keyword>
<evidence type="ECO:0000256" key="3">
    <source>
        <dbReference type="ARBA" id="ARBA00022679"/>
    </source>
</evidence>
<comment type="similarity">
    <text evidence="1 4">Belongs to the UPF0677 family.</text>
</comment>
<proteinExistence type="inferred from homology"/>
<evidence type="ECO:0000256" key="1">
    <source>
        <dbReference type="ARBA" id="ARBA00008138"/>
    </source>
</evidence>
<dbReference type="RefSeq" id="WP_281803639.1">
    <property type="nucleotide sequence ID" value="NZ_BSEC01000001.1"/>
</dbReference>
<dbReference type="Gene3D" id="3.40.50.150">
    <property type="entry name" value="Vaccinia Virus protein VP39"/>
    <property type="match status" value="1"/>
</dbReference>
<dbReference type="SUPFAM" id="SSF53335">
    <property type="entry name" value="S-adenosyl-L-methionine-dependent methyltransferases"/>
    <property type="match status" value="1"/>
</dbReference>
<evidence type="ECO:0000256" key="2">
    <source>
        <dbReference type="ARBA" id="ARBA00022603"/>
    </source>
</evidence>
<evidence type="ECO:0000313" key="6">
    <source>
        <dbReference type="Proteomes" id="UP001144323"/>
    </source>
</evidence>
<organism evidence="5 6">
    <name type="scientific">Methylocystis echinoides</name>
    <dbReference type="NCBI Taxonomy" id="29468"/>
    <lineage>
        <taxon>Bacteria</taxon>
        <taxon>Pseudomonadati</taxon>
        <taxon>Pseudomonadota</taxon>
        <taxon>Alphaproteobacteria</taxon>
        <taxon>Hyphomicrobiales</taxon>
        <taxon>Methylocystaceae</taxon>
        <taxon>Methylocystis</taxon>
    </lineage>
</organism>
<evidence type="ECO:0000256" key="4">
    <source>
        <dbReference type="RuleBase" id="RU362030"/>
    </source>
</evidence>
<protein>
    <recommendedName>
        <fullName evidence="4">S-adenosyl-L-methionine-dependent methyltransferase</fullName>
        <ecNumber evidence="4">2.1.1.-</ecNumber>
    </recommendedName>
</protein>